<dbReference type="Gene3D" id="3.40.50.300">
    <property type="entry name" value="P-loop containing nucleotide triphosphate hydrolases"/>
    <property type="match status" value="2"/>
</dbReference>
<dbReference type="InterPro" id="IPR006935">
    <property type="entry name" value="Helicase/UvrB_N"/>
</dbReference>
<evidence type="ECO:0000259" key="1">
    <source>
        <dbReference type="PROSITE" id="PS50035"/>
    </source>
</evidence>
<feature type="domain" description="Helicase ATP-binding" evidence="2">
    <location>
        <begin position="324"/>
        <end position="488"/>
    </location>
</feature>
<feature type="domain" description="PLD phosphodiesterase" evidence="1">
    <location>
        <begin position="209"/>
        <end position="240"/>
    </location>
</feature>
<dbReference type="SUPFAM" id="SSF56024">
    <property type="entry name" value="Phospholipase D/nuclease"/>
    <property type="match status" value="1"/>
</dbReference>
<evidence type="ECO:0000259" key="3">
    <source>
        <dbReference type="PROSITE" id="PS51194"/>
    </source>
</evidence>
<dbReference type="Pfam" id="PF13091">
    <property type="entry name" value="PLDc_2"/>
    <property type="match status" value="1"/>
</dbReference>
<dbReference type="GO" id="GO:0016887">
    <property type="term" value="F:ATP hydrolysis activity"/>
    <property type="evidence" value="ECO:0007669"/>
    <property type="project" value="TreeGrafter"/>
</dbReference>
<dbReference type="InterPro" id="IPR052511">
    <property type="entry name" value="ATP-dep_Helicase"/>
</dbReference>
<dbReference type="Pfam" id="PF00271">
    <property type="entry name" value="Helicase_C"/>
    <property type="match status" value="1"/>
</dbReference>
<dbReference type="Pfam" id="PF04851">
    <property type="entry name" value="ResIII"/>
    <property type="match status" value="1"/>
</dbReference>
<dbReference type="SMART" id="SM00487">
    <property type="entry name" value="DEXDc"/>
    <property type="match status" value="1"/>
</dbReference>
<dbReference type="PROSITE" id="PS51192">
    <property type="entry name" value="HELICASE_ATP_BIND_1"/>
    <property type="match status" value="1"/>
</dbReference>
<reference evidence="4" key="1">
    <citation type="journal article" date="2012" name="PLoS ONE">
        <title>Gene sets for utilization of primary and secondary nutrition supplies in the distal gut of endangered iberian lynx.</title>
        <authorList>
            <person name="Alcaide M."/>
            <person name="Messina E."/>
            <person name="Richter M."/>
            <person name="Bargiela R."/>
            <person name="Peplies J."/>
            <person name="Huws S.A."/>
            <person name="Newbold C.J."/>
            <person name="Golyshin P.N."/>
            <person name="Simon M.A."/>
            <person name="Lopez G."/>
            <person name="Yakimov M.M."/>
            <person name="Ferrer M."/>
        </authorList>
    </citation>
    <scope>NUCLEOTIDE SEQUENCE</scope>
</reference>
<comment type="caution">
    <text evidence="4">The sequence shown here is derived from an EMBL/GenBank/DDBJ whole genome shotgun (WGS) entry which is preliminary data.</text>
</comment>
<dbReference type="InterPro" id="IPR021835">
    <property type="entry name" value="DUF3427"/>
</dbReference>
<dbReference type="GO" id="GO:0003677">
    <property type="term" value="F:DNA binding"/>
    <property type="evidence" value="ECO:0007669"/>
    <property type="project" value="InterPro"/>
</dbReference>
<dbReference type="Pfam" id="PF11907">
    <property type="entry name" value="DUF3427"/>
    <property type="match status" value="1"/>
</dbReference>
<dbReference type="AlphaFoldDB" id="J9GI38"/>
<dbReference type="PANTHER" id="PTHR47962">
    <property type="entry name" value="ATP-DEPENDENT HELICASE LHR-RELATED-RELATED"/>
    <property type="match status" value="1"/>
</dbReference>
<dbReference type="InterPro" id="IPR001736">
    <property type="entry name" value="PLipase_D/transphosphatidylase"/>
</dbReference>
<organism evidence="4">
    <name type="scientific">gut metagenome</name>
    <dbReference type="NCBI Taxonomy" id="749906"/>
    <lineage>
        <taxon>unclassified sequences</taxon>
        <taxon>metagenomes</taxon>
        <taxon>organismal metagenomes</taxon>
    </lineage>
</organism>
<evidence type="ECO:0000313" key="4">
    <source>
        <dbReference type="EMBL" id="EJX07217.1"/>
    </source>
</evidence>
<dbReference type="PANTHER" id="PTHR47962:SF7">
    <property type="entry name" value="MITOCHONDRIAL ATP-DEPENDENT HELICASE IRC3-RELATED"/>
    <property type="match status" value="1"/>
</dbReference>
<proteinExistence type="predicted"/>
<dbReference type="InterPro" id="IPR014001">
    <property type="entry name" value="Helicase_ATP-bd"/>
</dbReference>
<evidence type="ECO:0000259" key="2">
    <source>
        <dbReference type="PROSITE" id="PS51192"/>
    </source>
</evidence>
<sequence>MLKQGIYENIISERTEQEIQELELQSLACKRDVMDHAEASKILAEYLAQVLRQRLDTVTEVQGRVAMVNRILADYGLDSEDRIVDDTNLLTEVMTKQKALLQANSKSATVRPESGFRVSNLFTGGNSTLSLGEEIRREIASADEIYFIVSFLKVSGLRLLLDDLRAFCEREGTRLRIITTTYCGVTEAKAMQQLSELPHTDIRISYQTQLERLHAKAYIFVRNSGMHTAYIGSSNLSKSAQTDGLEWNMRVTSVENPHIIKTALATFDLYWNSPNFEDFRLGGIEKFQDELHRNRVQVKAEGTLFPQYALFPHQKRILDKLKVEREERHNYRNLIVAATGTGKTVISAFDYLAFRQQCQAEHRSSRILFTAHREEILKQSLFTYRSVLQDANFGTLWVGDYKPQSEKDYEALFVSISMLNSRFDALFAELSPDFYDYIVIDEAHHSQADSYRKIFEHFQPKLLVGLTATPERMDGKDLRPDFGGRISAEIRLPQALQAGLLTPFQYLCVADDTDLSDESLWSGQKYVIDRLADRLCSSHRTQQIVGALHRYLADEYTCRALCFCVNKRHADFMAQELKKHGFLAASLTSDSSVQERKQLAKNLRAGELHYLCVVDIFNEGVDIPEVDTVLFLRPTESLTIFLQQLGRGLRLSPGKTELTVLDFVAQANQKYDFAGKFRALSLKPEKNVVEQIKNGFAFLPMGCSIVMEKVARQHILDNIQNAIYNKKRLIKEINSYLSLPSLRDFLENNGQDIRLIYANGRCWSSLKRDAGRICYENNAVTQCLAKNLGNLLHYNTASFLHFVEDFLLGAQDYCEPDWQGYATMLYYALYGVPLRKLPFSCVSLYEALEQVHRKEYACFKEEMLEVVDYLLSRLEITTAPLGEDVLPGVELYGCYTRSDVFSLVGKQTVNQTMQGQVAGVFELKDEVKATLLFVTLNKSDKDFSPSTQYDDYIINKDYFHWQSQNTDRHNNRGGKVYTLQPQNRNKIILFVREEKRDGFGNTLPFHCFGLVDYVSSHGDSPMNITWKLREPVMARFLKVV</sequence>
<dbReference type="PROSITE" id="PS50035">
    <property type="entry name" value="PLD"/>
    <property type="match status" value="1"/>
</dbReference>
<accession>J9GI38</accession>
<dbReference type="InterPro" id="IPR027417">
    <property type="entry name" value="P-loop_NTPase"/>
</dbReference>
<dbReference type="InterPro" id="IPR001650">
    <property type="entry name" value="Helicase_C-like"/>
</dbReference>
<dbReference type="PROSITE" id="PS51194">
    <property type="entry name" value="HELICASE_CTER"/>
    <property type="match status" value="1"/>
</dbReference>
<gene>
    <name evidence="4" type="ORF">EVA_04683</name>
</gene>
<dbReference type="CDD" id="cd18799">
    <property type="entry name" value="SF2_C_EcoAI-like"/>
    <property type="match status" value="1"/>
</dbReference>
<feature type="domain" description="Helicase C-terminal" evidence="3">
    <location>
        <begin position="547"/>
        <end position="700"/>
    </location>
</feature>
<dbReference type="GO" id="GO:0005524">
    <property type="term" value="F:ATP binding"/>
    <property type="evidence" value="ECO:0007669"/>
    <property type="project" value="InterPro"/>
</dbReference>
<dbReference type="EMBL" id="AMCI01000940">
    <property type="protein sequence ID" value="EJX07217.1"/>
    <property type="molecule type" value="Genomic_DNA"/>
</dbReference>
<name>J9GI38_9ZZZZ</name>
<dbReference type="CDD" id="cd18032">
    <property type="entry name" value="DEXHc_RE_I_III_res"/>
    <property type="match status" value="1"/>
</dbReference>
<dbReference type="SUPFAM" id="SSF52540">
    <property type="entry name" value="P-loop containing nucleoside triphosphate hydrolases"/>
    <property type="match status" value="1"/>
</dbReference>
<dbReference type="Gene3D" id="3.30.870.10">
    <property type="entry name" value="Endonuclease Chain A"/>
    <property type="match status" value="1"/>
</dbReference>
<dbReference type="InterPro" id="IPR025202">
    <property type="entry name" value="PLD-like_dom"/>
</dbReference>
<protein>
    <submittedName>
        <fullName evidence="4">Type III restriction protein res subunit</fullName>
    </submittedName>
</protein>
<dbReference type="SMART" id="SM00490">
    <property type="entry name" value="HELICc"/>
    <property type="match status" value="1"/>
</dbReference>